<dbReference type="EMBL" id="BAAANY010000012">
    <property type="protein sequence ID" value="GAA1684191.1"/>
    <property type="molecule type" value="Genomic_DNA"/>
</dbReference>
<evidence type="ECO:0000313" key="3">
    <source>
        <dbReference type="EMBL" id="GAA1684191.1"/>
    </source>
</evidence>
<evidence type="ECO:0000259" key="2">
    <source>
        <dbReference type="Pfam" id="PF26607"/>
    </source>
</evidence>
<dbReference type="Proteomes" id="UP001500618">
    <property type="component" value="Unassembled WGS sequence"/>
</dbReference>
<comment type="caution">
    <text evidence="3">The sequence shown here is derived from an EMBL/GenBank/DDBJ whole genome shotgun (WGS) entry which is preliminary data.</text>
</comment>
<evidence type="ECO:0000256" key="1">
    <source>
        <dbReference type="SAM" id="SignalP"/>
    </source>
</evidence>
<name>A0ABP4T8T3_9ACTN</name>
<keyword evidence="1" id="KW-0732">Signal</keyword>
<proteinExistence type="predicted"/>
<gene>
    <name evidence="3" type="ORF">GCM10009765_36990</name>
</gene>
<dbReference type="SUPFAM" id="SSF89372">
    <property type="entry name" value="Fucose-specific lectin"/>
    <property type="match status" value="1"/>
</dbReference>
<dbReference type="RefSeq" id="WP_344311476.1">
    <property type="nucleotide sequence ID" value="NZ_BAAANY010000012.1"/>
</dbReference>
<feature type="signal peptide" evidence="1">
    <location>
        <begin position="1"/>
        <end position="31"/>
    </location>
</feature>
<reference evidence="4" key="1">
    <citation type="journal article" date="2019" name="Int. J. Syst. Evol. Microbiol.">
        <title>The Global Catalogue of Microorganisms (GCM) 10K type strain sequencing project: providing services to taxonomists for standard genome sequencing and annotation.</title>
        <authorList>
            <consortium name="The Broad Institute Genomics Platform"/>
            <consortium name="The Broad Institute Genome Sequencing Center for Infectious Disease"/>
            <person name="Wu L."/>
            <person name="Ma J."/>
        </authorList>
    </citation>
    <scope>NUCLEOTIDE SEQUENCE [LARGE SCALE GENOMIC DNA]</scope>
    <source>
        <strain evidence="4">JCM 14718</strain>
    </source>
</reference>
<evidence type="ECO:0000313" key="4">
    <source>
        <dbReference type="Proteomes" id="UP001500618"/>
    </source>
</evidence>
<dbReference type="Pfam" id="PF26607">
    <property type="entry name" value="DUF8189"/>
    <property type="match status" value="1"/>
</dbReference>
<protein>
    <recommendedName>
        <fullName evidence="2">PLL-like beta propeller domain-containing protein</fullName>
    </recommendedName>
</protein>
<dbReference type="Gene3D" id="2.120.10.70">
    <property type="entry name" value="Fucose-specific lectin"/>
    <property type="match status" value="2"/>
</dbReference>
<feature type="domain" description="PLL-like beta propeller" evidence="2">
    <location>
        <begin position="203"/>
        <end position="453"/>
    </location>
</feature>
<dbReference type="InterPro" id="IPR058502">
    <property type="entry name" value="PLL-like_beta-prop"/>
</dbReference>
<organism evidence="3 4">
    <name type="scientific">Fodinicola feengrottensis</name>
    <dbReference type="NCBI Taxonomy" id="435914"/>
    <lineage>
        <taxon>Bacteria</taxon>
        <taxon>Bacillati</taxon>
        <taxon>Actinomycetota</taxon>
        <taxon>Actinomycetes</taxon>
        <taxon>Mycobacteriales</taxon>
        <taxon>Fodinicola</taxon>
    </lineage>
</organism>
<keyword evidence="4" id="KW-1185">Reference proteome</keyword>
<accession>A0ABP4T8T3</accession>
<sequence>MSESIRPALRRWSGALIATTTLLASFGFAGAATPAFAASGIGGKITRSELIARADDWMRRAPAYDPNGSVFDAGQTRKYRTDCSGFVDMAWHLNSDDNTTDFAADPSRFVEVSGRGADKSGLRPGDLLNDTIDGHAFLFEAWESDHVHFSYFNFGGLDGSAPPEHHTHETFSQAKVGFEPTGNYVAYRYVNVVDDPGVSAVYDAAGAYHVFSINKDGTLYQRIHTADGWGAFQNLGGTVHGTPGVTYHDGRYDVFAIGGGGALYQQIYDGTWHGWTKIGGSNLVGGVQALYVNGVYHIFAINNDGTLYQLIHNADGWGDWQNLGSGVSGVPGVTYHDGRYDVFAAGGEGVLYQKTYDGTWHDWNRIGGSNLTNVEALYVDGAYHVFAINNDGTLYQIIHNSDGWGSWQNLDGTVHGTPGITYHGGRYDVFAVGGTGAIYQQTYDGTWHGWGATVGGSDFY</sequence>
<feature type="chain" id="PRO_5047515482" description="PLL-like beta propeller domain-containing protein" evidence="1">
    <location>
        <begin position="32"/>
        <end position="460"/>
    </location>
</feature>